<dbReference type="EMBL" id="VSSQ01047656">
    <property type="protein sequence ID" value="MPN01661.1"/>
    <property type="molecule type" value="Genomic_DNA"/>
</dbReference>
<keyword evidence="1" id="KW-0472">Membrane</keyword>
<gene>
    <name evidence="3" type="ORF">SDC9_148871</name>
</gene>
<feature type="domain" description="VTT" evidence="2">
    <location>
        <begin position="7"/>
        <end position="66"/>
    </location>
</feature>
<comment type="caution">
    <text evidence="3">The sequence shown here is derived from an EMBL/GenBank/DDBJ whole genome shotgun (WGS) entry which is preliminary data.</text>
</comment>
<evidence type="ECO:0000313" key="3">
    <source>
        <dbReference type="EMBL" id="MPN01661.1"/>
    </source>
</evidence>
<organism evidence="3">
    <name type="scientific">bioreactor metagenome</name>
    <dbReference type="NCBI Taxonomy" id="1076179"/>
    <lineage>
        <taxon>unclassified sequences</taxon>
        <taxon>metagenomes</taxon>
        <taxon>ecological metagenomes</taxon>
    </lineage>
</organism>
<feature type="transmembrane region" description="Helical" evidence="1">
    <location>
        <begin position="16"/>
        <end position="41"/>
    </location>
</feature>
<protein>
    <recommendedName>
        <fullName evidence="2">VTT domain-containing protein</fullName>
    </recommendedName>
</protein>
<accession>A0A645EI92</accession>
<reference evidence="3" key="1">
    <citation type="submission" date="2019-08" db="EMBL/GenBank/DDBJ databases">
        <authorList>
            <person name="Kucharzyk K."/>
            <person name="Murdoch R.W."/>
            <person name="Higgins S."/>
            <person name="Loffler F."/>
        </authorList>
    </citation>
    <scope>NUCLEOTIDE SEQUENCE</scope>
</reference>
<dbReference type="Pfam" id="PF09335">
    <property type="entry name" value="VTT_dom"/>
    <property type="match status" value="1"/>
</dbReference>
<dbReference type="AlphaFoldDB" id="A0A645EI92"/>
<keyword evidence="1" id="KW-0812">Transmembrane</keyword>
<name>A0A645EI92_9ZZZZ</name>
<feature type="transmembrane region" description="Helical" evidence="1">
    <location>
        <begin position="47"/>
        <end position="75"/>
    </location>
</feature>
<evidence type="ECO:0000256" key="1">
    <source>
        <dbReference type="SAM" id="Phobius"/>
    </source>
</evidence>
<evidence type="ECO:0000259" key="2">
    <source>
        <dbReference type="Pfam" id="PF09335"/>
    </source>
</evidence>
<sequence>MVNNIEFKNFVVKNEIVILIGLFILPILPDEVICVGAGISGVSFKKFIIIAVLSKIITILAYSQSVQLTSLILILNLREK</sequence>
<proteinExistence type="predicted"/>
<keyword evidence="1" id="KW-1133">Transmembrane helix</keyword>
<dbReference type="InterPro" id="IPR032816">
    <property type="entry name" value="VTT_dom"/>
</dbReference>